<evidence type="ECO:0000256" key="3">
    <source>
        <dbReference type="ARBA" id="ARBA00022989"/>
    </source>
</evidence>
<feature type="transmembrane region" description="Helical" evidence="5">
    <location>
        <begin position="260"/>
        <end position="278"/>
    </location>
</feature>
<feature type="transmembrane region" description="Helical" evidence="5">
    <location>
        <begin position="168"/>
        <end position="199"/>
    </location>
</feature>
<evidence type="ECO:0000256" key="1">
    <source>
        <dbReference type="ARBA" id="ARBA00004141"/>
    </source>
</evidence>
<feature type="transmembrane region" description="Helical" evidence="5">
    <location>
        <begin position="131"/>
        <end position="148"/>
    </location>
</feature>
<dbReference type="PANTHER" id="PTHR43483">
    <property type="entry name" value="MEMBRANE TRANSPORTER PROTEIN HI_0806-RELATED"/>
    <property type="match status" value="1"/>
</dbReference>
<keyword evidence="5" id="KW-1003">Cell membrane</keyword>
<dbReference type="Pfam" id="PF01925">
    <property type="entry name" value="TauE"/>
    <property type="match status" value="2"/>
</dbReference>
<name>A0A7W8E2G3_9BACT</name>
<keyword evidence="4 5" id="KW-0472">Membrane</keyword>
<evidence type="ECO:0000256" key="4">
    <source>
        <dbReference type="ARBA" id="ARBA00023136"/>
    </source>
</evidence>
<dbReference type="GO" id="GO:0005886">
    <property type="term" value="C:plasma membrane"/>
    <property type="evidence" value="ECO:0007669"/>
    <property type="project" value="UniProtKB-SubCell"/>
</dbReference>
<reference evidence="6 7" key="1">
    <citation type="submission" date="2020-08" db="EMBL/GenBank/DDBJ databases">
        <title>Genomic Encyclopedia of Type Strains, Phase IV (KMG-V): Genome sequencing to study the core and pangenomes of soil and plant-associated prokaryotes.</title>
        <authorList>
            <person name="Whitman W."/>
        </authorList>
    </citation>
    <scope>NUCLEOTIDE SEQUENCE [LARGE SCALE GENOMIC DNA]</scope>
    <source>
        <strain evidence="6 7">M8UP14</strain>
    </source>
</reference>
<comment type="similarity">
    <text evidence="5">Belongs to the 4-toluene sulfonate uptake permease (TSUP) (TC 2.A.102) family.</text>
</comment>
<proteinExistence type="inferred from homology"/>
<gene>
    <name evidence="6" type="ORF">HDF16_001538</name>
</gene>
<feature type="transmembrane region" description="Helical" evidence="5">
    <location>
        <begin position="79"/>
        <end position="98"/>
    </location>
</feature>
<comment type="subcellular location">
    <subcellularLocation>
        <location evidence="5">Cell membrane</location>
        <topology evidence="5">Multi-pass membrane protein</topology>
    </subcellularLocation>
    <subcellularLocation>
        <location evidence="1">Membrane</location>
        <topology evidence="1">Multi-pass membrane protein</topology>
    </subcellularLocation>
</comment>
<feature type="transmembrane region" description="Helical" evidence="5">
    <location>
        <begin position="205"/>
        <end position="226"/>
    </location>
</feature>
<keyword evidence="7" id="KW-1185">Reference proteome</keyword>
<evidence type="ECO:0000313" key="7">
    <source>
        <dbReference type="Proteomes" id="UP000540989"/>
    </source>
</evidence>
<dbReference type="Proteomes" id="UP000540989">
    <property type="component" value="Unassembled WGS sequence"/>
</dbReference>
<evidence type="ECO:0000256" key="5">
    <source>
        <dbReference type="RuleBase" id="RU363041"/>
    </source>
</evidence>
<dbReference type="InterPro" id="IPR002781">
    <property type="entry name" value="TM_pro_TauE-like"/>
</dbReference>
<dbReference type="PANTHER" id="PTHR43483:SF3">
    <property type="entry name" value="MEMBRANE TRANSPORTER PROTEIN HI_0806-RELATED"/>
    <property type="match status" value="1"/>
</dbReference>
<dbReference type="AlphaFoldDB" id="A0A7W8E2G3"/>
<comment type="caution">
    <text evidence="6">The sequence shown here is derived from an EMBL/GenBank/DDBJ whole genome shotgun (WGS) entry which is preliminary data.</text>
</comment>
<feature type="transmembrane region" description="Helical" evidence="5">
    <location>
        <begin position="6"/>
        <end position="23"/>
    </location>
</feature>
<feature type="transmembrane region" description="Helical" evidence="5">
    <location>
        <begin position="105"/>
        <end position="125"/>
    </location>
</feature>
<organism evidence="6 7">
    <name type="scientific">Granulicella aggregans</name>
    <dbReference type="NCBI Taxonomy" id="474949"/>
    <lineage>
        <taxon>Bacteria</taxon>
        <taxon>Pseudomonadati</taxon>
        <taxon>Acidobacteriota</taxon>
        <taxon>Terriglobia</taxon>
        <taxon>Terriglobales</taxon>
        <taxon>Acidobacteriaceae</taxon>
        <taxon>Granulicella</taxon>
    </lineage>
</organism>
<evidence type="ECO:0000256" key="2">
    <source>
        <dbReference type="ARBA" id="ARBA00022692"/>
    </source>
</evidence>
<dbReference type="RefSeq" id="WP_184215108.1">
    <property type="nucleotide sequence ID" value="NZ_JACHIP010000002.1"/>
</dbReference>
<feature type="transmembrane region" description="Helical" evidence="5">
    <location>
        <begin position="233"/>
        <end position="254"/>
    </location>
</feature>
<protein>
    <recommendedName>
        <fullName evidence="5">Probable membrane transporter protein</fullName>
    </recommendedName>
</protein>
<evidence type="ECO:0000313" key="6">
    <source>
        <dbReference type="EMBL" id="MBB5056853.1"/>
    </source>
</evidence>
<accession>A0A7W8E2G3</accession>
<dbReference type="EMBL" id="JACHIP010000002">
    <property type="protein sequence ID" value="MBB5056853.1"/>
    <property type="molecule type" value="Genomic_DNA"/>
</dbReference>
<keyword evidence="3 5" id="KW-1133">Transmembrane helix</keyword>
<feature type="transmembrane region" description="Helical" evidence="5">
    <location>
        <begin position="44"/>
        <end position="67"/>
    </location>
</feature>
<keyword evidence="2 5" id="KW-0812">Transmembrane</keyword>
<sequence>MTIKQLLFIALALCTVVFCVLWYQEARRKQSLRWPGLRECGIGLFTLFLDTLGIGAFATTTALYRVWNLVADEDLPGTLNIGITIPAVAQGYIYMSVVDVDPKTLTLMIIAAAAGAWFGAGIVSRWPRRKIQIGMGTTLFVTAGFLLCRQFDLLPLGGELLGLDGPRLLIAVAANLLLGALMTLGIGFFAPCMMVVYMLGMSPRAAFPIMMGSCAFLGTVGSIRFIRQSRYNWRAAIGMTIGGLPGVLLAAYFVRSLPLYGLRWLVFCVMIYTGFNMLRAASRERAQTLNKEVQPSVAEA</sequence>